<proteinExistence type="predicted"/>
<evidence type="ECO:0000313" key="2">
    <source>
        <dbReference type="EMBL" id="CAL1361833.1"/>
    </source>
</evidence>
<evidence type="ECO:0000313" key="3">
    <source>
        <dbReference type="Proteomes" id="UP001497516"/>
    </source>
</evidence>
<feature type="region of interest" description="Disordered" evidence="1">
    <location>
        <begin position="152"/>
        <end position="182"/>
    </location>
</feature>
<sequence>MALPCPAMGSDGVVFRTLSGVFDITDSALSVADPRCQRKNKKGKKYSAAPVQPTTTKNAKQISANWDRRRVNSEVKVLPPSNSDVIVVAESGRNPPPESSLEKEEEKIDGGCRIPGLAMEEAGSGGTASLPRKATSGFVMDDRRRRLVEMANRYLRKHRPSDDAWYGGGDDESPTKRQRLDN</sequence>
<name>A0AAV2CZP7_9ROSI</name>
<gene>
    <name evidence="2" type="ORF">LTRI10_LOCUS9176</name>
</gene>
<feature type="compositionally biased region" description="Basic and acidic residues" evidence="1">
    <location>
        <begin position="173"/>
        <end position="182"/>
    </location>
</feature>
<keyword evidence="3" id="KW-1185">Reference proteome</keyword>
<organism evidence="2 3">
    <name type="scientific">Linum trigynum</name>
    <dbReference type="NCBI Taxonomy" id="586398"/>
    <lineage>
        <taxon>Eukaryota</taxon>
        <taxon>Viridiplantae</taxon>
        <taxon>Streptophyta</taxon>
        <taxon>Embryophyta</taxon>
        <taxon>Tracheophyta</taxon>
        <taxon>Spermatophyta</taxon>
        <taxon>Magnoliopsida</taxon>
        <taxon>eudicotyledons</taxon>
        <taxon>Gunneridae</taxon>
        <taxon>Pentapetalae</taxon>
        <taxon>rosids</taxon>
        <taxon>fabids</taxon>
        <taxon>Malpighiales</taxon>
        <taxon>Linaceae</taxon>
        <taxon>Linum</taxon>
    </lineage>
</organism>
<accession>A0AAV2CZP7</accession>
<dbReference type="AlphaFoldDB" id="A0AAV2CZP7"/>
<dbReference type="EMBL" id="OZ034814">
    <property type="protein sequence ID" value="CAL1361833.1"/>
    <property type="molecule type" value="Genomic_DNA"/>
</dbReference>
<protein>
    <submittedName>
        <fullName evidence="2">Uncharacterized protein</fullName>
    </submittedName>
</protein>
<reference evidence="2 3" key="1">
    <citation type="submission" date="2024-04" db="EMBL/GenBank/DDBJ databases">
        <authorList>
            <person name="Fracassetti M."/>
        </authorList>
    </citation>
    <scope>NUCLEOTIDE SEQUENCE [LARGE SCALE GENOMIC DNA]</scope>
</reference>
<dbReference type="Proteomes" id="UP001497516">
    <property type="component" value="Chromosome 10"/>
</dbReference>
<evidence type="ECO:0000256" key="1">
    <source>
        <dbReference type="SAM" id="MobiDB-lite"/>
    </source>
</evidence>
<feature type="region of interest" description="Disordered" evidence="1">
    <location>
        <begin position="87"/>
        <end position="108"/>
    </location>
</feature>